<evidence type="ECO:0000313" key="2">
    <source>
        <dbReference type="EMBL" id="GEO43726.1"/>
    </source>
</evidence>
<dbReference type="GO" id="GO:0007165">
    <property type="term" value="P:signal transduction"/>
    <property type="evidence" value="ECO:0007669"/>
    <property type="project" value="InterPro"/>
</dbReference>
<accession>A0A512E4Q3</accession>
<dbReference type="Gene3D" id="2.30.30.40">
    <property type="entry name" value="SH3 Domains"/>
    <property type="match status" value="1"/>
</dbReference>
<feature type="domain" description="CheW-like" evidence="1">
    <location>
        <begin position="20"/>
        <end position="160"/>
    </location>
</feature>
<dbReference type="Pfam" id="PF01584">
    <property type="entry name" value="CheW"/>
    <property type="match status" value="1"/>
</dbReference>
<dbReference type="PROSITE" id="PS50851">
    <property type="entry name" value="CHEW"/>
    <property type="match status" value="1"/>
</dbReference>
<dbReference type="InterPro" id="IPR039315">
    <property type="entry name" value="CheW"/>
</dbReference>
<dbReference type="SUPFAM" id="SSF50341">
    <property type="entry name" value="CheW-like"/>
    <property type="match status" value="1"/>
</dbReference>
<dbReference type="AlphaFoldDB" id="A0A512E4Q3"/>
<organism evidence="2 3">
    <name type="scientific">Skermanella aerolata</name>
    <dbReference type="NCBI Taxonomy" id="393310"/>
    <lineage>
        <taxon>Bacteria</taxon>
        <taxon>Pseudomonadati</taxon>
        <taxon>Pseudomonadota</taxon>
        <taxon>Alphaproteobacteria</taxon>
        <taxon>Rhodospirillales</taxon>
        <taxon>Azospirillaceae</taxon>
        <taxon>Skermanella</taxon>
    </lineage>
</organism>
<dbReference type="Gene3D" id="2.40.50.180">
    <property type="entry name" value="CheA-289, Domain 4"/>
    <property type="match status" value="1"/>
</dbReference>
<dbReference type="GO" id="GO:0005829">
    <property type="term" value="C:cytosol"/>
    <property type="evidence" value="ECO:0007669"/>
    <property type="project" value="TreeGrafter"/>
</dbReference>
<keyword evidence="3" id="KW-1185">Reference proteome</keyword>
<dbReference type="PANTHER" id="PTHR22617:SF23">
    <property type="entry name" value="CHEMOTAXIS PROTEIN CHEW"/>
    <property type="match status" value="1"/>
</dbReference>
<dbReference type="EMBL" id="BJYZ01000157">
    <property type="protein sequence ID" value="GEO43726.1"/>
    <property type="molecule type" value="Genomic_DNA"/>
</dbReference>
<proteinExistence type="predicted"/>
<dbReference type="InterPro" id="IPR002545">
    <property type="entry name" value="CheW-lke_dom"/>
</dbReference>
<comment type="caution">
    <text evidence="2">The sequence shown here is derived from an EMBL/GenBank/DDBJ whole genome shotgun (WGS) entry which is preliminary data.</text>
</comment>
<dbReference type="Proteomes" id="UP000321523">
    <property type="component" value="Unassembled WGS sequence"/>
</dbReference>
<evidence type="ECO:0000259" key="1">
    <source>
        <dbReference type="PROSITE" id="PS50851"/>
    </source>
</evidence>
<dbReference type="OrthoDB" id="9794382at2"/>
<dbReference type="SMART" id="SM00260">
    <property type="entry name" value="CheW"/>
    <property type="match status" value="1"/>
</dbReference>
<dbReference type="PANTHER" id="PTHR22617">
    <property type="entry name" value="CHEMOTAXIS SENSOR HISTIDINE KINASE-RELATED"/>
    <property type="match status" value="1"/>
</dbReference>
<evidence type="ECO:0000313" key="3">
    <source>
        <dbReference type="Proteomes" id="UP000321523"/>
    </source>
</evidence>
<gene>
    <name evidence="2" type="primary">cheW</name>
    <name evidence="2" type="ORF">SAE02_78740</name>
</gene>
<reference evidence="2 3" key="1">
    <citation type="submission" date="2019-07" db="EMBL/GenBank/DDBJ databases">
        <title>Whole genome shotgun sequence of Skermanella aerolata NBRC 106429.</title>
        <authorList>
            <person name="Hosoyama A."/>
            <person name="Uohara A."/>
            <person name="Ohji S."/>
            <person name="Ichikawa N."/>
        </authorList>
    </citation>
    <scope>NUCLEOTIDE SEQUENCE [LARGE SCALE GENOMIC DNA]</scope>
    <source>
        <strain evidence="2 3">NBRC 106429</strain>
    </source>
</reference>
<protein>
    <submittedName>
        <fullName evidence="2">Chemotaxis protein CheW</fullName>
    </submittedName>
</protein>
<dbReference type="GO" id="GO:0006935">
    <property type="term" value="P:chemotaxis"/>
    <property type="evidence" value="ECO:0007669"/>
    <property type="project" value="InterPro"/>
</dbReference>
<dbReference type="RefSeq" id="WP_044437951.1">
    <property type="nucleotide sequence ID" value="NZ_BJYZ01000157.1"/>
</dbReference>
<dbReference type="CDD" id="cd00732">
    <property type="entry name" value="CheW"/>
    <property type="match status" value="1"/>
</dbReference>
<name>A0A512E4Q3_9PROT</name>
<sequence length="161" mass="17016">MTANLPATTSKSAGPAAGDHEDLITLTIAGQRFGIPVPRVQDVLGPQRITRVPLASSEIAGSLNLRGRIVTAVDVRPRLGLPARSQDRPGMSVVVDLHGELYSLMVDEVGEVLSLAADGFERAPATLDPRWRDVSGGIHRLDGTLLVVLEIERLLGSLAAA</sequence>
<dbReference type="InterPro" id="IPR036061">
    <property type="entry name" value="CheW-like_dom_sf"/>
</dbReference>